<evidence type="ECO:0000313" key="1">
    <source>
        <dbReference type="EMBL" id="MCZ4553498.1"/>
    </source>
</evidence>
<organism evidence="1 2">
    <name type="scientific">Gordonia rubripertincta</name>
    <name type="common">Rhodococcus corallinus</name>
    <dbReference type="NCBI Taxonomy" id="36822"/>
    <lineage>
        <taxon>Bacteria</taxon>
        <taxon>Bacillati</taxon>
        <taxon>Actinomycetota</taxon>
        <taxon>Actinomycetes</taxon>
        <taxon>Mycobacteriales</taxon>
        <taxon>Gordoniaceae</taxon>
        <taxon>Gordonia</taxon>
    </lineage>
</organism>
<dbReference type="Proteomes" id="UP001067235">
    <property type="component" value="Unassembled WGS sequence"/>
</dbReference>
<evidence type="ECO:0008006" key="3">
    <source>
        <dbReference type="Google" id="ProtNLM"/>
    </source>
</evidence>
<protein>
    <recommendedName>
        <fullName evidence="3">DUF559 domain-containing protein</fullName>
    </recommendedName>
</protein>
<keyword evidence="2" id="KW-1185">Reference proteome</keyword>
<comment type="caution">
    <text evidence="1">The sequence shown here is derived from an EMBL/GenBank/DDBJ whole genome shotgun (WGS) entry which is preliminary data.</text>
</comment>
<proteinExistence type="predicted"/>
<name>A0ABT4N2K2_GORRU</name>
<gene>
    <name evidence="1" type="ORF">O4213_26165</name>
</gene>
<accession>A0ABT4N2K2</accession>
<dbReference type="EMBL" id="JAPWIE010000010">
    <property type="protein sequence ID" value="MCZ4553498.1"/>
    <property type="molecule type" value="Genomic_DNA"/>
</dbReference>
<evidence type="ECO:0000313" key="2">
    <source>
        <dbReference type="Proteomes" id="UP001067235"/>
    </source>
</evidence>
<sequence length="268" mass="30431">MGCGVFSLDELRERELDDWLVRKQVRDGSLIRLRPGWYATPIADPVVVEAVRMGGALGCVSALRYHGLWVPPGYERVHVRVSKYGRREAARFCHGYGTAAPVLTAIDSVPAALGTAAKCMTDEDWITVCDSALNKAGWTIPDLQRHMGVVPEQMRALMRKCDPQSQSGTESLTRVRLRSAGFTVHVQPDIPDVGWVDLRVGRLLIECDSERHHTSLENYRNDRRRDRNALLGRWLTMRLTYDDVLYGWNDVLEDVRAVTRADRHRIRP</sequence>
<reference evidence="1" key="1">
    <citation type="submission" date="2022-12" db="EMBL/GenBank/DDBJ databases">
        <authorList>
            <person name="Krivoruchko A.V."/>
            <person name="Elkin A."/>
        </authorList>
    </citation>
    <scope>NUCLEOTIDE SEQUENCE</scope>
    <source>
        <strain evidence="1">IEGM 1388</strain>
    </source>
</reference>